<name>A0A0M3IEK7_ASCLU</name>
<keyword evidence="1" id="KW-1185">Reference proteome</keyword>
<protein>
    <submittedName>
        <fullName evidence="2">MOSC domain-containing protein</fullName>
    </submittedName>
</protein>
<evidence type="ECO:0000313" key="1">
    <source>
        <dbReference type="Proteomes" id="UP000036681"/>
    </source>
</evidence>
<organism evidence="1 2">
    <name type="scientific">Ascaris lumbricoides</name>
    <name type="common">Giant roundworm</name>
    <dbReference type="NCBI Taxonomy" id="6252"/>
    <lineage>
        <taxon>Eukaryota</taxon>
        <taxon>Metazoa</taxon>
        <taxon>Ecdysozoa</taxon>
        <taxon>Nematoda</taxon>
        <taxon>Chromadorea</taxon>
        <taxon>Rhabditida</taxon>
        <taxon>Spirurina</taxon>
        <taxon>Ascaridomorpha</taxon>
        <taxon>Ascaridoidea</taxon>
        <taxon>Ascarididae</taxon>
        <taxon>Ascaris</taxon>
    </lineage>
</organism>
<dbReference type="WBParaSite" id="ALUE_0001654201-mRNA-1">
    <property type="protein sequence ID" value="ALUE_0001654201-mRNA-1"/>
    <property type="gene ID" value="ALUE_0001654201"/>
</dbReference>
<accession>A0A0M3IEK7</accession>
<dbReference type="AlphaFoldDB" id="A0A0M3IEK7"/>
<reference evidence="2" key="1">
    <citation type="submission" date="2017-02" db="UniProtKB">
        <authorList>
            <consortium name="WormBaseParasite"/>
        </authorList>
    </citation>
    <scope>IDENTIFICATION</scope>
</reference>
<dbReference type="Proteomes" id="UP000036681">
    <property type="component" value="Unplaced"/>
</dbReference>
<evidence type="ECO:0000313" key="2">
    <source>
        <dbReference type="WBParaSite" id="ALUE_0001654201-mRNA-1"/>
    </source>
</evidence>
<sequence length="118" mass="12986">MMSYLQHETIHRFPLSTARSVVSKLRPDVLAPRSRATAPGILIGTRAAEVPTVTRGTTADRLVSVRRAGDEPKLYATDLQEVEADLKTTGAVWIREVLGQGGRKRYEEPSVPNECSIN</sequence>
<proteinExistence type="predicted"/>